<comment type="subunit">
    <text evidence="2 5">Homopentamer.</text>
</comment>
<feature type="domain" description="Flagellar hook-associated protein 2 C-terminal" evidence="7">
    <location>
        <begin position="365"/>
        <end position="645"/>
    </location>
</feature>
<dbReference type="Proteomes" id="UP000595897">
    <property type="component" value="Chromosome"/>
</dbReference>
<evidence type="ECO:0000256" key="2">
    <source>
        <dbReference type="ARBA" id="ARBA00011255"/>
    </source>
</evidence>
<comment type="subcellular location">
    <subcellularLocation>
        <location evidence="5">Secreted</location>
    </subcellularLocation>
    <subcellularLocation>
        <location evidence="5">Bacterial flagellum</location>
    </subcellularLocation>
</comment>
<dbReference type="GO" id="GO:0007155">
    <property type="term" value="P:cell adhesion"/>
    <property type="evidence" value="ECO:0007669"/>
    <property type="project" value="InterPro"/>
</dbReference>
<keyword evidence="3" id="KW-0175">Coiled coil</keyword>
<protein>
    <recommendedName>
        <fullName evidence="5">Flagellar hook-associated protein 2</fullName>
        <shortName evidence="5">HAP2</shortName>
    </recommendedName>
    <alternativeName>
        <fullName evidence="5">Flagellar cap protein</fullName>
    </alternativeName>
</protein>
<dbReference type="GO" id="GO:0005576">
    <property type="term" value="C:extracellular region"/>
    <property type="evidence" value="ECO:0007669"/>
    <property type="project" value="UniProtKB-SubCell"/>
</dbReference>
<evidence type="ECO:0000259" key="7">
    <source>
        <dbReference type="Pfam" id="PF07195"/>
    </source>
</evidence>
<reference evidence="8 9" key="1">
    <citation type="submission" date="2020-11" db="EMBL/GenBank/DDBJ databases">
        <title>Draft genome sequencing of a Lachnospiraceae strain isolated from anoxic soil subjected to BSD treatment.</title>
        <authorList>
            <person name="Uek A."/>
            <person name="Tonouchi A."/>
        </authorList>
    </citation>
    <scope>NUCLEOTIDE SEQUENCE [LARGE SCALE GENOMIC DNA]</scope>
    <source>
        <strain evidence="8 9">TB5</strain>
    </source>
</reference>
<keyword evidence="9" id="KW-1185">Reference proteome</keyword>
<dbReference type="InterPro" id="IPR040026">
    <property type="entry name" value="FliD"/>
</dbReference>
<dbReference type="InterPro" id="IPR010809">
    <property type="entry name" value="FliD_C"/>
</dbReference>
<feature type="domain" description="Flagellar hook-associated protein 2 N-terminal" evidence="6">
    <location>
        <begin position="11"/>
        <end position="108"/>
    </location>
</feature>
<keyword evidence="4 5" id="KW-0975">Bacterial flagellum</keyword>
<comment type="function">
    <text evidence="5">Required for morphogenesis and for the elongation of the flagellar filament by facilitating polymerization of the flagellin monomers at the tip of growing filament. Forms a capping structure, which prevents flagellin subunits (transported through the central channel of the flagellum) from leaking out without polymerization at the distal end.</text>
</comment>
<dbReference type="RefSeq" id="WP_271713598.1">
    <property type="nucleotide sequence ID" value="NZ_AP024169.1"/>
</dbReference>
<evidence type="ECO:0000313" key="9">
    <source>
        <dbReference type="Proteomes" id="UP000595897"/>
    </source>
</evidence>
<dbReference type="InterPro" id="IPR003481">
    <property type="entry name" value="FliD_N"/>
</dbReference>
<evidence type="ECO:0000259" key="6">
    <source>
        <dbReference type="Pfam" id="PF02465"/>
    </source>
</evidence>
<keyword evidence="8" id="KW-0966">Cell projection</keyword>
<evidence type="ECO:0000256" key="1">
    <source>
        <dbReference type="ARBA" id="ARBA00009764"/>
    </source>
</evidence>
<dbReference type="AlphaFoldDB" id="A0A7R7EPW7"/>
<name>A0A7R7EPW7_9FIRM</name>
<evidence type="ECO:0000313" key="8">
    <source>
        <dbReference type="EMBL" id="BCN32555.1"/>
    </source>
</evidence>
<evidence type="ECO:0000256" key="5">
    <source>
        <dbReference type="RuleBase" id="RU362066"/>
    </source>
</evidence>
<accession>A0A7R7EPW7</accession>
<dbReference type="Pfam" id="PF07195">
    <property type="entry name" value="FliD_C"/>
    <property type="match status" value="1"/>
</dbReference>
<proteinExistence type="inferred from homology"/>
<dbReference type="PANTHER" id="PTHR30288:SF0">
    <property type="entry name" value="FLAGELLAR HOOK-ASSOCIATED PROTEIN 2"/>
    <property type="match status" value="1"/>
</dbReference>
<keyword evidence="8" id="KW-0282">Flagellum</keyword>
<dbReference type="PANTHER" id="PTHR30288">
    <property type="entry name" value="FLAGELLAR CAP/ASSEMBLY PROTEIN FLID"/>
    <property type="match status" value="1"/>
</dbReference>
<dbReference type="KEGG" id="ahb:bsdtb5_38500"/>
<keyword evidence="8" id="KW-0969">Cilium</keyword>
<keyword evidence="5" id="KW-0964">Secreted</keyword>
<dbReference type="Pfam" id="PF02465">
    <property type="entry name" value="FliD_N"/>
    <property type="match status" value="1"/>
</dbReference>
<gene>
    <name evidence="8" type="primary">fliD</name>
    <name evidence="8" type="ORF">bsdtb5_38500</name>
</gene>
<dbReference type="GO" id="GO:0071973">
    <property type="term" value="P:bacterial-type flagellum-dependent cell motility"/>
    <property type="evidence" value="ECO:0007669"/>
    <property type="project" value="TreeGrafter"/>
</dbReference>
<evidence type="ECO:0000256" key="3">
    <source>
        <dbReference type="ARBA" id="ARBA00023054"/>
    </source>
</evidence>
<organism evidence="8 9">
    <name type="scientific">Anaeromicropila herbilytica</name>
    <dbReference type="NCBI Taxonomy" id="2785025"/>
    <lineage>
        <taxon>Bacteria</taxon>
        <taxon>Bacillati</taxon>
        <taxon>Bacillota</taxon>
        <taxon>Clostridia</taxon>
        <taxon>Lachnospirales</taxon>
        <taxon>Lachnospiraceae</taxon>
        <taxon>Anaeromicropila</taxon>
    </lineage>
</organism>
<dbReference type="GO" id="GO:0009424">
    <property type="term" value="C:bacterial-type flagellum hook"/>
    <property type="evidence" value="ECO:0007669"/>
    <property type="project" value="UniProtKB-UniRule"/>
</dbReference>
<dbReference type="GO" id="GO:0009421">
    <property type="term" value="C:bacterial-type flagellum filament cap"/>
    <property type="evidence" value="ECO:0007669"/>
    <property type="project" value="InterPro"/>
</dbReference>
<dbReference type="EMBL" id="AP024169">
    <property type="protein sequence ID" value="BCN32555.1"/>
    <property type="molecule type" value="Genomic_DNA"/>
</dbReference>
<comment type="similarity">
    <text evidence="1 5">Belongs to the FliD family.</text>
</comment>
<evidence type="ECO:0000256" key="4">
    <source>
        <dbReference type="ARBA" id="ARBA00023143"/>
    </source>
</evidence>
<sequence length="655" mass="71188">MSNIRMSGLISNMDTESIVKQLMSAQRTKETKIKNKQTKLTWSQEKWKDLNTKLYSFYTDYASSMRLQGSYSSFKTTSSNENAVTVTASSTAPSGSYNIVVNQLASAQMYTGAKISTTNGSKLSASSKLTTDLNMTNGTVMKIVSGTGAKQKTVNFTVTSTSTINDFNKACQNAGLNASIDVSSDGTSGRLFVSSKASGADNTFSITTSDVTTNATGDNAKTAIYSLFENMVNKDSTGTTSNATVAIPVALKNQVDSYLNAYTVSTSSTEKQSIIDNIYNLRKNYFKGTIADEASKYTPPVTYTSDQLEAEYVSRYENTATVNDAATTKNNIKANADTYAANATLGASTELDKLGLGNTATKINAQNSKIVYNGALFEQSSNTVNINGLTIEAKQVTDATPISAATPTATLLGMTGSTVTVTKDTQAIYDKVKKFVTEYNKILKEMNTLYYAKPAKGYEPLTDDQKEAMSDSEVEKWETKIKDSLFRRDSTLETLTTSFKSSMASTIKDVTKIDGTKKNMNLATFGIHTSTDYTEYGLLHIDGDSDDAQTKANTDKLKKALEEDPDAVMQTLAGVAKNLYDTMSDKMKSTSLRSALTFYNDKEMTKQADKYKKDITTMESKLNTMENAYYKKFSAMETAMAKLQKSTSALASITG</sequence>